<keyword evidence="4 11" id="KW-0028">Amino-acid biosynthesis</keyword>
<feature type="binding site" evidence="11">
    <location>
        <position position="77"/>
    </location>
    <ligand>
        <name>NADP(+)</name>
        <dbReference type="ChEBI" id="CHEBI:58349"/>
    </ligand>
</feature>
<keyword evidence="8 11" id="KW-0521">NADP</keyword>
<feature type="binding site" evidence="11">
    <location>
        <begin position="343"/>
        <end position="347"/>
    </location>
    <ligand>
        <name>FMN</name>
        <dbReference type="ChEBI" id="CHEBI:58210"/>
    </ligand>
</feature>
<gene>
    <name evidence="11" type="primary">aroC</name>
    <name evidence="13" type="ORF">B4114_1831</name>
</gene>
<dbReference type="PANTHER" id="PTHR21085:SF0">
    <property type="entry name" value="CHORISMATE SYNTHASE"/>
    <property type="match status" value="1"/>
</dbReference>
<evidence type="ECO:0000256" key="4">
    <source>
        <dbReference type="ARBA" id="ARBA00022605"/>
    </source>
</evidence>
<dbReference type="InterPro" id="IPR035904">
    <property type="entry name" value="Chorismate_synth_AroC_sf"/>
</dbReference>
<keyword evidence="9 11" id="KW-0057">Aromatic amino acid biosynthesis</keyword>
<keyword evidence="6 11" id="KW-0288">FMN</keyword>
<dbReference type="EC" id="4.2.3.5" evidence="3 11"/>
<comment type="function">
    <text evidence="11">Catalyzes the anti-1,4-elimination of the C-3 phosphate and the C-6 proR hydrogen from 5-enolpyruvylshikimate-3-phosphate (EPSP) to yield chorismate, which is the branch point compound that serves as the starting substrate for the three terminal pathways of aromatic amino acid biosynthesis. This reaction introduces a second double bond into the aromatic ring system.</text>
</comment>
<evidence type="ECO:0000256" key="11">
    <source>
        <dbReference type="HAMAP-Rule" id="MF_00300"/>
    </source>
</evidence>
<dbReference type="PROSITE" id="PS00787">
    <property type="entry name" value="CHORISMATE_SYNTHASE_1"/>
    <property type="match status" value="1"/>
</dbReference>
<evidence type="ECO:0000256" key="3">
    <source>
        <dbReference type="ARBA" id="ARBA00013036"/>
    </source>
</evidence>
<dbReference type="PATRIC" id="fig|1422.17.peg.1970"/>
<feature type="binding site" evidence="11">
    <location>
        <position position="71"/>
    </location>
    <ligand>
        <name>NADP(+)</name>
        <dbReference type="ChEBI" id="CHEBI:58349"/>
    </ligand>
</feature>
<keyword evidence="5 11" id="KW-0285">Flavoprotein</keyword>
<evidence type="ECO:0000256" key="2">
    <source>
        <dbReference type="ARBA" id="ARBA00008014"/>
    </source>
</evidence>
<dbReference type="GO" id="GO:0009423">
    <property type="term" value="P:chorismate biosynthetic process"/>
    <property type="evidence" value="ECO:0007669"/>
    <property type="project" value="UniProtKB-UniRule"/>
</dbReference>
<dbReference type="GO" id="GO:0010181">
    <property type="term" value="F:FMN binding"/>
    <property type="evidence" value="ECO:0007669"/>
    <property type="project" value="TreeGrafter"/>
</dbReference>
<dbReference type="AlphaFoldDB" id="A0A150NDS1"/>
<organism evidence="13 14">
    <name type="scientific">Geobacillus stearothermophilus</name>
    <name type="common">Bacillus stearothermophilus</name>
    <dbReference type="NCBI Taxonomy" id="1422"/>
    <lineage>
        <taxon>Bacteria</taxon>
        <taxon>Bacillati</taxon>
        <taxon>Bacillota</taxon>
        <taxon>Bacilli</taxon>
        <taxon>Bacillales</taxon>
        <taxon>Anoxybacillaceae</taxon>
        <taxon>Geobacillus</taxon>
    </lineage>
</organism>
<dbReference type="InterPro" id="IPR020541">
    <property type="entry name" value="Chorismate_synthase_CS"/>
</dbReference>
<feature type="binding site" evidence="11">
    <location>
        <position position="328"/>
    </location>
    <ligand>
        <name>FMN</name>
        <dbReference type="ChEBI" id="CHEBI:58210"/>
    </ligand>
</feature>
<evidence type="ECO:0000313" key="14">
    <source>
        <dbReference type="Proteomes" id="UP000075517"/>
    </source>
</evidence>
<dbReference type="Pfam" id="PF01264">
    <property type="entry name" value="Chorismate_synt"/>
    <property type="match status" value="1"/>
</dbReference>
<comment type="subunit">
    <text evidence="11">Homotetramer.</text>
</comment>
<dbReference type="HAMAP" id="MF_00300">
    <property type="entry name" value="Chorismate_synth"/>
    <property type="match status" value="1"/>
</dbReference>
<comment type="cofactor">
    <cofactor evidence="11 12">
        <name>FMNH2</name>
        <dbReference type="ChEBI" id="CHEBI:57618"/>
    </cofactor>
    <text evidence="11 12">Reduced FMN (FMNH(2)).</text>
</comment>
<dbReference type="PIRSF" id="PIRSF001456">
    <property type="entry name" value="Chorismate_synth"/>
    <property type="match status" value="1"/>
</dbReference>
<comment type="pathway">
    <text evidence="1 11 12">Metabolic intermediate biosynthesis; chorismate biosynthesis; chorismate from D-erythrose 4-phosphate and phosphoenolpyruvate: step 7/7.</text>
</comment>
<dbReference type="NCBIfam" id="TIGR00033">
    <property type="entry name" value="aroC"/>
    <property type="match status" value="1"/>
</dbReference>
<dbReference type="PROSITE" id="PS00788">
    <property type="entry name" value="CHORISMATE_SYNTHASE_2"/>
    <property type="match status" value="1"/>
</dbReference>
<comment type="caution">
    <text evidence="13">The sequence shown here is derived from an EMBL/GenBank/DDBJ whole genome shotgun (WGS) entry which is preliminary data.</text>
</comment>
<dbReference type="SUPFAM" id="SSF103263">
    <property type="entry name" value="Chorismate synthase, AroC"/>
    <property type="match status" value="1"/>
</dbReference>
<evidence type="ECO:0000256" key="7">
    <source>
        <dbReference type="ARBA" id="ARBA00022827"/>
    </source>
</evidence>
<protein>
    <recommendedName>
        <fullName evidence="3 11">Chorismate synthase</fullName>
        <shortName evidence="11">CS</shortName>
        <ecNumber evidence="3 11">4.2.3.5</ecNumber>
    </recommendedName>
    <alternativeName>
        <fullName evidence="11">5-enolpyruvylshikimate-3-phosphate phospholyase</fullName>
    </alternativeName>
</protein>
<keyword evidence="10 11" id="KW-0456">Lyase</keyword>
<feature type="binding site" evidence="11">
    <location>
        <begin position="162"/>
        <end position="164"/>
    </location>
    <ligand>
        <name>FMN</name>
        <dbReference type="ChEBI" id="CHEBI:58210"/>
    </ligand>
</feature>
<comment type="similarity">
    <text evidence="2 11 12">Belongs to the chorismate synthase family.</text>
</comment>
<evidence type="ECO:0000313" key="13">
    <source>
        <dbReference type="EMBL" id="KYD34849.1"/>
    </source>
</evidence>
<dbReference type="CDD" id="cd07304">
    <property type="entry name" value="Chorismate_synthase"/>
    <property type="match status" value="1"/>
</dbReference>
<keyword evidence="7 11" id="KW-0274">FAD</keyword>
<dbReference type="PROSITE" id="PS00789">
    <property type="entry name" value="CHORISMATE_SYNTHASE_3"/>
    <property type="match status" value="1"/>
</dbReference>
<dbReference type="UniPathway" id="UPA00053">
    <property type="reaction ID" value="UER00090"/>
</dbReference>
<accession>A0A150NDS1</accession>
<proteinExistence type="inferred from homology"/>
<evidence type="ECO:0000256" key="6">
    <source>
        <dbReference type="ARBA" id="ARBA00022643"/>
    </source>
</evidence>
<dbReference type="Gene3D" id="3.60.150.10">
    <property type="entry name" value="Chorismate synthase AroC"/>
    <property type="match status" value="1"/>
</dbReference>
<dbReference type="FunFam" id="3.60.150.10:FF:000002">
    <property type="entry name" value="Chorismate synthase"/>
    <property type="match status" value="1"/>
</dbReference>
<evidence type="ECO:0000256" key="12">
    <source>
        <dbReference type="RuleBase" id="RU000605"/>
    </source>
</evidence>
<dbReference type="Proteomes" id="UP000075517">
    <property type="component" value="Unassembled WGS sequence"/>
</dbReference>
<dbReference type="NCBIfam" id="NF003793">
    <property type="entry name" value="PRK05382.1"/>
    <property type="match status" value="1"/>
</dbReference>
<feature type="binding site" evidence="11">
    <location>
        <position position="369"/>
    </location>
    <ligand>
        <name>FMN</name>
        <dbReference type="ChEBI" id="CHEBI:58210"/>
    </ligand>
</feature>
<dbReference type="GO" id="GO:0004107">
    <property type="term" value="F:chorismate synthase activity"/>
    <property type="evidence" value="ECO:0007669"/>
    <property type="project" value="UniProtKB-UniRule"/>
</dbReference>
<dbReference type="InterPro" id="IPR000453">
    <property type="entry name" value="Chorismate_synth"/>
</dbReference>
<comment type="catalytic activity">
    <reaction evidence="11 12">
        <text>5-O-(1-carboxyvinyl)-3-phosphoshikimate = chorismate + phosphate</text>
        <dbReference type="Rhea" id="RHEA:21020"/>
        <dbReference type="ChEBI" id="CHEBI:29748"/>
        <dbReference type="ChEBI" id="CHEBI:43474"/>
        <dbReference type="ChEBI" id="CHEBI:57701"/>
        <dbReference type="EC" id="4.2.3.5"/>
    </reaction>
</comment>
<evidence type="ECO:0000256" key="8">
    <source>
        <dbReference type="ARBA" id="ARBA00022857"/>
    </source>
</evidence>
<dbReference type="EMBL" id="LQYY01000023">
    <property type="protein sequence ID" value="KYD34849.1"/>
    <property type="molecule type" value="Genomic_DNA"/>
</dbReference>
<sequence length="420" mass="46419">MPRSFFTETIFIFQIYDIFLHKRVKELKGETNMRYLTAGESHGPQLTAILEGVPAGLELRAEHINKELARRQKGYGRGRRMQIEKDVVNITAGVRHGKTLGSPIALVVENRDFKHWQTIMAVEPIDDETEIKRKVTRPRPGHADLNGALKYGHRDMRNVLERSSARETTVRVASGAVAKRILEEVGIRVAGHVIEIGGVRAKKLDYRSLEELQNVTEESPVRCFDPEAGQKMMEAIDLAKKNGDSIGGIVEVIVEGVPAGVGSYVHYDRKLDAKIAAAIVSINAFKGVEFGIGFEAARRPGSEVHDEIIWSPEQGFSRRTNRAGGFEGGVTTGMPIVVRGVMKPIPTLYKPLQSVDIDTKEPFAASIERSDSCAVPAASVVAEAVVAWEVAAAIVSQFGQDRIDLIKENIERARRYAKEF</sequence>
<evidence type="ECO:0000256" key="1">
    <source>
        <dbReference type="ARBA" id="ARBA00005044"/>
    </source>
</evidence>
<dbReference type="GO" id="GO:0005829">
    <property type="term" value="C:cytosol"/>
    <property type="evidence" value="ECO:0007669"/>
    <property type="project" value="TreeGrafter"/>
</dbReference>
<dbReference type="GO" id="GO:0009073">
    <property type="term" value="P:aromatic amino acid family biosynthetic process"/>
    <property type="evidence" value="ECO:0007669"/>
    <property type="project" value="UniProtKB-KW"/>
</dbReference>
<feature type="binding site" evidence="11">
    <location>
        <begin position="283"/>
        <end position="284"/>
    </location>
    <ligand>
        <name>FMN</name>
        <dbReference type="ChEBI" id="CHEBI:58210"/>
    </ligand>
</feature>
<evidence type="ECO:0000256" key="9">
    <source>
        <dbReference type="ARBA" id="ARBA00023141"/>
    </source>
</evidence>
<dbReference type="PANTHER" id="PTHR21085">
    <property type="entry name" value="CHORISMATE SYNTHASE"/>
    <property type="match status" value="1"/>
</dbReference>
<name>A0A150NDS1_GEOSE</name>
<reference evidence="13 14" key="1">
    <citation type="submission" date="2016-01" db="EMBL/GenBank/DDBJ databases">
        <title>Draft Genome Sequences of Seven Thermophilic Sporeformers Isolated from Foods.</title>
        <authorList>
            <person name="Berendsen E.M."/>
            <person name="Wells-Bennik M.H."/>
            <person name="Krawcyk A.O."/>
            <person name="De Jong A."/>
            <person name="Holsappel S."/>
            <person name="Eijlander R.T."/>
            <person name="Kuipers O.P."/>
        </authorList>
    </citation>
    <scope>NUCLEOTIDE SEQUENCE [LARGE SCALE GENOMIC DNA]</scope>
    <source>
        <strain evidence="13 14">B4114</strain>
    </source>
</reference>
<evidence type="ECO:0000256" key="5">
    <source>
        <dbReference type="ARBA" id="ARBA00022630"/>
    </source>
</evidence>
<evidence type="ECO:0000256" key="10">
    <source>
        <dbReference type="ARBA" id="ARBA00023239"/>
    </source>
</evidence>
<dbReference type="GO" id="GO:0008652">
    <property type="term" value="P:amino acid biosynthetic process"/>
    <property type="evidence" value="ECO:0007669"/>
    <property type="project" value="UniProtKB-KW"/>
</dbReference>